<feature type="domain" description="Aminoglycoside phosphotransferase" evidence="2">
    <location>
        <begin position="30"/>
        <end position="233"/>
    </location>
</feature>
<feature type="region of interest" description="Disordered" evidence="1">
    <location>
        <begin position="1"/>
        <end position="23"/>
    </location>
</feature>
<comment type="caution">
    <text evidence="3">The sequence shown here is derived from an EMBL/GenBank/DDBJ whole genome shotgun (WGS) entry which is preliminary data.</text>
</comment>
<dbReference type="RefSeq" id="WP_344662684.1">
    <property type="nucleotide sequence ID" value="NZ_BAAAQM010000080.1"/>
</dbReference>
<reference evidence="3 4" key="1">
    <citation type="journal article" date="2019" name="Int. J. Syst. Evol. Microbiol.">
        <title>The Global Catalogue of Microorganisms (GCM) 10K type strain sequencing project: providing services to taxonomists for standard genome sequencing and annotation.</title>
        <authorList>
            <consortium name="The Broad Institute Genomics Platform"/>
            <consortium name="The Broad Institute Genome Sequencing Center for Infectious Disease"/>
            <person name="Wu L."/>
            <person name="Ma J."/>
        </authorList>
    </citation>
    <scope>NUCLEOTIDE SEQUENCE [LARGE SCALE GENOMIC DNA]</scope>
    <source>
        <strain evidence="3 4">JCM 16013</strain>
    </source>
</reference>
<dbReference type="Gene3D" id="3.90.1200.10">
    <property type="match status" value="1"/>
</dbReference>
<proteinExistence type="predicted"/>
<evidence type="ECO:0000259" key="2">
    <source>
        <dbReference type="Pfam" id="PF01636"/>
    </source>
</evidence>
<sequence length="338" mass="36264">MRSRTPMSEALQAELGRPHRIRKLGSSPRSHVWRVRLSAGDAVIKQLAAGPGADERFAREVAALRAAAAADPPVVPRLLGADPAERVLVVERIEDRTPPPDWIVGYATALAGLHSVPTAGVPLPRWSGPTGSDLEAFVTLAARLGTPAPDAVGTELTALLARLATRTGRGHLLHGDPCPTNDLHTAAGVRFVDFEQASLGDGTVELAYLRIGFPTCWCSTAPPPALLAEAEAAYRETSGRSVTPDELADACAAWLIRGDALVERAHRERRDHLARLPDEDWTWGPPTARERVLHRLGVVGDVADADGPLGETKRLAVRLRAAMVARWPGLRALPERRG</sequence>
<dbReference type="InterPro" id="IPR002575">
    <property type="entry name" value="Aminoglycoside_PTrfase"/>
</dbReference>
<dbReference type="SUPFAM" id="SSF56112">
    <property type="entry name" value="Protein kinase-like (PK-like)"/>
    <property type="match status" value="1"/>
</dbReference>
<organism evidence="3 4">
    <name type="scientific">Catenulispora subtropica</name>
    <dbReference type="NCBI Taxonomy" id="450798"/>
    <lineage>
        <taxon>Bacteria</taxon>
        <taxon>Bacillati</taxon>
        <taxon>Actinomycetota</taxon>
        <taxon>Actinomycetes</taxon>
        <taxon>Catenulisporales</taxon>
        <taxon>Catenulisporaceae</taxon>
        <taxon>Catenulispora</taxon>
    </lineage>
</organism>
<evidence type="ECO:0000313" key="4">
    <source>
        <dbReference type="Proteomes" id="UP001499854"/>
    </source>
</evidence>
<dbReference type="Proteomes" id="UP001499854">
    <property type="component" value="Unassembled WGS sequence"/>
</dbReference>
<dbReference type="Pfam" id="PF01636">
    <property type="entry name" value="APH"/>
    <property type="match status" value="1"/>
</dbReference>
<protein>
    <recommendedName>
        <fullName evidence="2">Aminoglycoside phosphotransferase domain-containing protein</fullName>
    </recommendedName>
</protein>
<gene>
    <name evidence="3" type="ORF">GCM10009838_82590</name>
</gene>
<dbReference type="Gene3D" id="3.30.200.20">
    <property type="entry name" value="Phosphorylase Kinase, domain 1"/>
    <property type="match status" value="1"/>
</dbReference>
<accession>A0ABN2TB88</accession>
<dbReference type="EMBL" id="BAAAQM010000080">
    <property type="protein sequence ID" value="GAA2003860.1"/>
    <property type="molecule type" value="Genomic_DNA"/>
</dbReference>
<evidence type="ECO:0000313" key="3">
    <source>
        <dbReference type="EMBL" id="GAA2003860.1"/>
    </source>
</evidence>
<dbReference type="InterPro" id="IPR011009">
    <property type="entry name" value="Kinase-like_dom_sf"/>
</dbReference>
<evidence type="ECO:0000256" key="1">
    <source>
        <dbReference type="SAM" id="MobiDB-lite"/>
    </source>
</evidence>
<name>A0ABN2TB88_9ACTN</name>
<keyword evidence="4" id="KW-1185">Reference proteome</keyword>